<dbReference type="Pfam" id="PF03061">
    <property type="entry name" value="4HBT"/>
    <property type="match status" value="2"/>
</dbReference>
<gene>
    <name evidence="3" type="ORF">G6F51_005931</name>
</gene>
<dbReference type="PANTHER" id="PTHR11049:SF16">
    <property type="entry name" value="PROTEIN VDLD"/>
    <property type="match status" value="1"/>
</dbReference>
<evidence type="ECO:0000313" key="4">
    <source>
        <dbReference type="Proteomes" id="UP000717996"/>
    </source>
</evidence>
<accession>A0A9P6YC76</accession>
<dbReference type="EMBL" id="JAANIT010000766">
    <property type="protein sequence ID" value="KAG1544657.1"/>
    <property type="molecule type" value="Genomic_DNA"/>
</dbReference>
<dbReference type="AlphaFoldDB" id="A0A9P6YC76"/>
<sequence>MPSFINSAYEQIRSLWIRTILFITHPIFQRLLPDPYTKAGNVRVDTKPAHASRITMTEIISPDQCDLKGFAYAGTILSWIDIAAGIAAKRHAVSPSVTRSVDDVAFLHPVKVGDIVSIQASVNKSWKTSMEVGVKVEAESPITNERFFVAHAYLTFVALSPRPTAKTHVGRVLSEYQPIRVPELVPTSSMEINRFEMAEKRRQARFRQKKVDYQEIRNRMREWSQGLRTMADEIAPIKEHPSYSVVEHASPDMQNTQEEGLEEEDAIVVHKLERRFSQDPRMVQQIKEKLMDATFAEVVELVMPQHANTLSITFGGQIMAWMELCARVSANRLAKAYLLTASIDSLNFIASSGVGDVVTIRSVVSRSFNSSMEVYVSVEAENLSTGETKFTNDGFFTITAVDQENIPVVIPRIIPQTKAEVILYEGGHDRRLKRLHQRQELINLVKNSSSKASTKS</sequence>
<dbReference type="OrthoDB" id="3184331at2759"/>
<feature type="domain" description="HotDog ACOT-type" evidence="2">
    <location>
        <begin position="50"/>
        <end position="162"/>
    </location>
</feature>
<dbReference type="GO" id="GO:0052816">
    <property type="term" value="F:long-chain fatty acyl-CoA hydrolase activity"/>
    <property type="evidence" value="ECO:0007669"/>
    <property type="project" value="TreeGrafter"/>
</dbReference>
<dbReference type="CDD" id="cd03442">
    <property type="entry name" value="BFIT_BACH"/>
    <property type="match status" value="2"/>
</dbReference>
<feature type="domain" description="HotDog ACOT-type" evidence="2">
    <location>
        <begin position="292"/>
        <end position="404"/>
    </location>
</feature>
<evidence type="ECO:0000256" key="1">
    <source>
        <dbReference type="ARBA" id="ARBA00022801"/>
    </source>
</evidence>
<dbReference type="PROSITE" id="PS51770">
    <property type="entry name" value="HOTDOG_ACOT"/>
    <property type="match status" value="2"/>
</dbReference>
<evidence type="ECO:0000259" key="2">
    <source>
        <dbReference type="PROSITE" id="PS51770"/>
    </source>
</evidence>
<dbReference type="GO" id="GO:0005829">
    <property type="term" value="C:cytosol"/>
    <property type="evidence" value="ECO:0007669"/>
    <property type="project" value="TreeGrafter"/>
</dbReference>
<dbReference type="InterPro" id="IPR029069">
    <property type="entry name" value="HotDog_dom_sf"/>
</dbReference>
<reference evidence="3" key="1">
    <citation type="journal article" date="2020" name="Microb. Genom.">
        <title>Genetic diversity of clinical and environmental Mucorales isolates obtained from an investigation of mucormycosis cases among solid organ transplant recipients.</title>
        <authorList>
            <person name="Nguyen M.H."/>
            <person name="Kaul D."/>
            <person name="Muto C."/>
            <person name="Cheng S.J."/>
            <person name="Richter R.A."/>
            <person name="Bruno V.M."/>
            <person name="Liu G."/>
            <person name="Beyhan S."/>
            <person name="Sundermann A.J."/>
            <person name="Mounaud S."/>
            <person name="Pasculle A.W."/>
            <person name="Nierman W.C."/>
            <person name="Driscoll E."/>
            <person name="Cumbie R."/>
            <person name="Clancy C.J."/>
            <person name="Dupont C.L."/>
        </authorList>
    </citation>
    <scope>NUCLEOTIDE SEQUENCE</scope>
    <source>
        <strain evidence="3">GL16</strain>
    </source>
</reference>
<dbReference type="GO" id="GO:0006637">
    <property type="term" value="P:acyl-CoA metabolic process"/>
    <property type="evidence" value="ECO:0007669"/>
    <property type="project" value="TreeGrafter"/>
</dbReference>
<dbReference type="SUPFAM" id="SSF54637">
    <property type="entry name" value="Thioesterase/thiol ester dehydrase-isomerase"/>
    <property type="match status" value="2"/>
</dbReference>
<protein>
    <recommendedName>
        <fullName evidence="2">HotDog ACOT-type domain-containing protein</fullName>
    </recommendedName>
</protein>
<keyword evidence="1" id="KW-0378">Hydrolase</keyword>
<name>A0A9P6YC76_RHIOR</name>
<dbReference type="InterPro" id="IPR006683">
    <property type="entry name" value="Thioestr_dom"/>
</dbReference>
<comment type="caution">
    <text evidence="3">The sequence shown here is derived from an EMBL/GenBank/DDBJ whole genome shotgun (WGS) entry which is preliminary data.</text>
</comment>
<dbReference type="PANTHER" id="PTHR11049">
    <property type="entry name" value="ACYL COENZYME A THIOESTER HYDROLASE"/>
    <property type="match status" value="1"/>
</dbReference>
<dbReference type="InterPro" id="IPR040170">
    <property type="entry name" value="Cytosol_ACT"/>
</dbReference>
<organism evidence="3 4">
    <name type="scientific">Rhizopus oryzae</name>
    <name type="common">Mucormycosis agent</name>
    <name type="synonym">Rhizopus arrhizus var. delemar</name>
    <dbReference type="NCBI Taxonomy" id="64495"/>
    <lineage>
        <taxon>Eukaryota</taxon>
        <taxon>Fungi</taxon>
        <taxon>Fungi incertae sedis</taxon>
        <taxon>Mucoromycota</taxon>
        <taxon>Mucoromycotina</taxon>
        <taxon>Mucoromycetes</taxon>
        <taxon>Mucorales</taxon>
        <taxon>Mucorineae</taxon>
        <taxon>Rhizopodaceae</taxon>
        <taxon>Rhizopus</taxon>
    </lineage>
</organism>
<dbReference type="Gene3D" id="3.10.129.10">
    <property type="entry name" value="Hotdog Thioesterase"/>
    <property type="match status" value="2"/>
</dbReference>
<dbReference type="Proteomes" id="UP000717996">
    <property type="component" value="Unassembled WGS sequence"/>
</dbReference>
<proteinExistence type="predicted"/>
<evidence type="ECO:0000313" key="3">
    <source>
        <dbReference type="EMBL" id="KAG1544657.1"/>
    </source>
</evidence>
<dbReference type="InterPro" id="IPR033120">
    <property type="entry name" value="HOTDOG_ACOT"/>
</dbReference>